<feature type="region of interest" description="Disordered" evidence="1">
    <location>
        <begin position="141"/>
        <end position="169"/>
    </location>
</feature>
<feature type="compositionally biased region" description="Polar residues" evidence="1">
    <location>
        <begin position="90"/>
        <end position="105"/>
    </location>
</feature>
<reference evidence="2" key="1">
    <citation type="submission" date="2023-02" db="EMBL/GenBank/DDBJ databases">
        <title>Kitasatospora phosalacinea NBRC 14362.</title>
        <authorList>
            <person name="Ichikawa N."/>
            <person name="Sato H."/>
            <person name="Tonouchi N."/>
        </authorList>
    </citation>
    <scope>NUCLEOTIDE SEQUENCE</scope>
    <source>
        <strain evidence="2">NBRC 14362</strain>
    </source>
</reference>
<comment type="caution">
    <text evidence="2">The sequence shown here is derived from an EMBL/GenBank/DDBJ whole genome shotgun (WGS) entry which is preliminary data.</text>
</comment>
<proteinExistence type="predicted"/>
<organism evidence="2 3">
    <name type="scientific">Kitasatospora phosalacinea</name>
    <dbReference type="NCBI Taxonomy" id="2065"/>
    <lineage>
        <taxon>Bacteria</taxon>
        <taxon>Bacillati</taxon>
        <taxon>Actinomycetota</taxon>
        <taxon>Actinomycetes</taxon>
        <taxon>Kitasatosporales</taxon>
        <taxon>Streptomycetaceae</taxon>
        <taxon>Kitasatospora</taxon>
    </lineage>
</organism>
<accession>A0A9W6UKL3</accession>
<protein>
    <submittedName>
        <fullName evidence="2">Uncharacterized protein</fullName>
    </submittedName>
</protein>
<dbReference type="AlphaFoldDB" id="A0A9W6UKL3"/>
<gene>
    <name evidence="2" type="ORF">Kpho01_15270</name>
</gene>
<name>A0A9W6UKL3_9ACTN</name>
<feature type="region of interest" description="Disordered" evidence="1">
    <location>
        <begin position="1"/>
        <end position="129"/>
    </location>
</feature>
<evidence type="ECO:0000313" key="3">
    <source>
        <dbReference type="Proteomes" id="UP001165143"/>
    </source>
</evidence>
<feature type="compositionally biased region" description="Basic and acidic residues" evidence="1">
    <location>
        <begin position="144"/>
        <end position="155"/>
    </location>
</feature>
<dbReference type="Proteomes" id="UP001165143">
    <property type="component" value="Unassembled WGS sequence"/>
</dbReference>
<evidence type="ECO:0000313" key="2">
    <source>
        <dbReference type="EMBL" id="GLW53516.1"/>
    </source>
</evidence>
<sequence length="169" mass="18079">MQAGPETGLGPVPEPPPGRHARATHSLSRDIAPCDTGPQHVQDARECRTVGNTQTPGMTMPPLGAGRKQRSQALPQAVRNKINTHEGTLPTKNMQCKTHGSIHSETISKPESDVGVDALPSHRTLPSNTSMSVISSFVTGSAMADREPSNNEKTVKGRNFQNAKRKSKS</sequence>
<evidence type="ECO:0000256" key="1">
    <source>
        <dbReference type="SAM" id="MobiDB-lite"/>
    </source>
</evidence>
<dbReference type="EMBL" id="BSRX01000007">
    <property type="protein sequence ID" value="GLW53516.1"/>
    <property type="molecule type" value="Genomic_DNA"/>
</dbReference>